<evidence type="ECO:0000313" key="2">
    <source>
        <dbReference type="Proteomes" id="UP000235371"/>
    </source>
</evidence>
<dbReference type="InParanoid" id="A0A2J6SL35"/>
<dbReference type="RefSeq" id="XP_024728380.1">
    <property type="nucleotide sequence ID" value="XM_024871242.1"/>
</dbReference>
<proteinExistence type="predicted"/>
<dbReference type="GeneID" id="36579324"/>
<organism evidence="1 2">
    <name type="scientific">Hyaloscypha bicolor E</name>
    <dbReference type="NCBI Taxonomy" id="1095630"/>
    <lineage>
        <taxon>Eukaryota</taxon>
        <taxon>Fungi</taxon>
        <taxon>Dikarya</taxon>
        <taxon>Ascomycota</taxon>
        <taxon>Pezizomycotina</taxon>
        <taxon>Leotiomycetes</taxon>
        <taxon>Helotiales</taxon>
        <taxon>Hyaloscyphaceae</taxon>
        <taxon>Hyaloscypha</taxon>
        <taxon>Hyaloscypha bicolor</taxon>
    </lineage>
</organism>
<dbReference type="EMBL" id="KZ613912">
    <property type="protein sequence ID" value="PMD51476.1"/>
    <property type="molecule type" value="Genomic_DNA"/>
</dbReference>
<protein>
    <submittedName>
        <fullName evidence="1">Uncharacterized protein</fullName>
    </submittedName>
</protein>
<sequence length="148" mass="16324">MILVRVGERGWTELVMLSVRSAATSRGTSINPASNFLLSQLPLNVSLLPRGFLPPFFSITPTARIFSRIAFHPLPCRPLPSSRNTNFLLLQASFLLTLLRGEGTTLTQISIPCHKPGNKKMFLGYGVALGEQPFFFFSRSNNAQSEGK</sequence>
<keyword evidence="2" id="KW-1185">Reference proteome</keyword>
<accession>A0A2J6SL35</accession>
<name>A0A2J6SL35_9HELO</name>
<dbReference type="Proteomes" id="UP000235371">
    <property type="component" value="Unassembled WGS sequence"/>
</dbReference>
<reference evidence="1 2" key="1">
    <citation type="submission" date="2016-04" db="EMBL/GenBank/DDBJ databases">
        <title>A degradative enzymes factory behind the ericoid mycorrhizal symbiosis.</title>
        <authorList>
            <consortium name="DOE Joint Genome Institute"/>
            <person name="Martino E."/>
            <person name="Morin E."/>
            <person name="Grelet G."/>
            <person name="Kuo A."/>
            <person name="Kohler A."/>
            <person name="Daghino S."/>
            <person name="Barry K."/>
            <person name="Choi C."/>
            <person name="Cichocki N."/>
            <person name="Clum A."/>
            <person name="Copeland A."/>
            <person name="Hainaut M."/>
            <person name="Haridas S."/>
            <person name="Labutti K."/>
            <person name="Lindquist E."/>
            <person name="Lipzen A."/>
            <person name="Khouja H.-R."/>
            <person name="Murat C."/>
            <person name="Ohm R."/>
            <person name="Olson A."/>
            <person name="Spatafora J."/>
            <person name="Veneault-Fourrey C."/>
            <person name="Henrissat B."/>
            <person name="Grigoriev I."/>
            <person name="Martin F."/>
            <person name="Perotto S."/>
        </authorList>
    </citation>
    <scope>NUCLEOTIDE SEQUENCE [LARGE SCALE GENOMIC DNA]</scope>
    <source>
        <strain evidence="1 2">E</strain>
    </source>
</reference>
<gene>
    <name evidence="1" type="ORF">K444DRAFT_233101</name>
</gene>
<dbReference type="AlphaFoldDB" id="A0A2J6SL35"/>
<evidence type="ECO:0000313" key="1">
    <source>
        <dbReference type="EMBL" id="PMD51476.1"/>
    </source>
</evidence>